<dbReference type="OrthoDB" id="4775217at2"/>
<name>A0A1B9DA78_MYCMA</name>
<organism evidence="1 2">
    <name type="scientific">Mycobacterium malmoense</name>
    <dbReference type="NCBI Taxonomy" id="1780"/>
    <lineage>
        <taxon>Bacteria</taxon>
        <taxon>Bacillati</taxon>
        <taxon>Actinomycetota</taxon>
        <taxon>Actinomycetes</taxon>
        <taxon>Mycobacteriales</taxon>
        <taxon>Mycobacteriaceae</taxon>
        <taxon>Mycobacterium</taxon>
    </lineage>
</organism>
<evidence type="ECO:0000313" key="2">
    <source>
        <dbReference type="Proteomes" id="UP000092683"/>
    </source>
</evidence>
<accession>A0A1B9DA78</accession>
<protein>
    <submittedName>
        <fullName evidence="1">Uncharacterized protein</fullName>
    </submittedName>
</protein>
<gene>
    <name evidence="1" type="ORF">A5677_17010</name>
</gene>
<sequence length="114" mass="12492">MGELVELPSADLAIRALHAEIERLASRAAASYILRAPLGVQNNGIGDEMLMFYDDDQIKVFTCNGSVFISGIEHFGYWPDWFCLPNEQARLVAQALLSAAGHVSVAETEPEDPE</sequence>
<dbReference type="RefSeq" id="WP_065480400.1">
    <property type="nucleotide sequence ID" value="NZ_MBEE01000080.1"/>
</dbReference>
<proteinExistence type="predicted"/>
<evidence type="ECO:0000313" key="1">
    <source>
        <dbReference type="EMBL" id="OCB57663.1"/>
    </source>
</evidence>
<comment type="caution">
    <text evidence="1">The sequence shown here is derived from an EMBL/GenBank/DDBJ whole genome shotgun (WGS) entry which is preliminary data.</text>
</comment>
<reference evidence="1 2" key="1">
    <citation type="submission" date="2016-06" db="EMBL/GenBank/DDBJ databases">
        <authorList>
            <person name="Kjaerup R.B."/>
            <person name="Dalgaard T.S."/>
            <person name="Juul-Madsen H.R."/>
        </authorList>
    </citation>
    <scope>NUCLEOTIDE SEQUENCE [LARGE SCALE GENOMIC DNA]</scope>
    <source>
        <strain evidence="1 2">E3012</strain>
    </source>
</reference>
<dbReference type="Proteomes" id="UP000092683">
    <property type="component" value="Unassembled WGS sequence"/>
</dbReference>
<dbReference type="AlphaFoldDB" id="A0A1B9DA78"/>
<dbReference type="EMBL" id="MBEE01000080">
    <property type="protein sequence ID" value="OCB57663.1"/>
    <property type="molecule type" value="Genomic_DNA"/>
</dbReference>